<feature type="region of interest" description="Disordered" evidence="1">
    <location>
        <begin position="185"/>
        <end position="206"/>
    </location>
</feature>
<keyword evidence="3" id="KW-1185">Reference proteome</keyword>
<dbReference type="Proteomes" id="UP001165063">
    <property type="component" value="Unassembled WGS sequence"/>
</dbReference>
<dbReference type="EMBL" id="BSXU01000440">
    <property type="protein sequence ID" value="GMG20691.1"/>
    <property type="molecule type" value="Genomic_DNA"/>
</dbReference>
<dbReference type="InterPro" id="IPR011990">
    <property type="entry name" value="TPR-like_helical_dom_sf"/>
</dbReference>
<name>A0A9W6YT59_AMBMO</name>
<comment type="caution">
    <text evidence="2">The sequence shown here is derived from an EMBL/GenBank/DDBJ whole genome shotgun (WGS) entry which is preliminary data.</text>
</comment>
<evidence type="ECO:0000313" key="3">
    <source>
        <dbReference type="Proteomes" id="UP001165063"/>
    </source>
</evidence>
<dbReference type="AlphaFoldDB" id="A0A9W6YT59"/>
<proteinExistence type="predicted"/>
<reference evidence="2" key="1">
    <citation type="submission" date="2023-04" db="EMBL/GenBank/DDBJ databases">
        <title>Ambrosiozyma monospora NBRC 1965.</title>
        <authorList>
            <person name="Ichikawa N."/>
            <person name="Sato H."/>
            <person name="Tonouchi N."/>
        </authorList>
    </citation>
    <scope>NUCLEOTIDE SEQUENCE</scope>
    <source>
        <strain evidence="2">NBRC 1965</strain>
    </source>
</reference>
<evidence type="ECO:0000313" key="2">
    <source>
        <dbReference type="EMBL" id="GMG20691.1"/>
    </source>
</evidence>
<evidence type="ECO:0000256" key="1">
    <source>
        <dbReference type="SAM" id="MobiDB-lite"/>
    </source>
</evidence>
<gene>
    <name evidence="2" type="ORF">Amon01_000142000</name>
</gene>
<dbReference type="InterPro" id="IPR013888">
    <property type="entry name" value="RNase_P_Rpm2_mt"/>
</dbReference>
<protein>
    <submittedName>
        <fullName evidence="2">Unnamed protein product</fullName>
    </submittedName>
</protein>
<sequence length="764" mass="87949">MQYPNTIDASTFRMVLRSFANFSRSSSTYIPRRASNAYTHPFFNPSYVKPKELAPAEEVTNKNSRNQTNNSYPINPAISIGNQYVVIDPSKKKKKDDDENSEDQKIIFKKVANKSAKNGLLNVTIQSVTPTETILRIRRSNSNTFKTLTLNNASLLATQARSYATIKDITTKDVEEQLAKLKLQDVKEPAEEEQVAESAPESPETLVDPVVATQPEEVLSEEILATKTPLEIQEIVIDNLTSMNKNNEVLAVYMRIRGNDMVPTLPMYNKILKSIQMRSASETSEERLTHLLNVYSDMLSNNLKPDEITYELVIEPLLKGSLKSHKDGKFNEGLDFFKIAMELFLISHGPTHATPMKFNNDSIYLNIIRCLNDYQLTSAIQPQELYNMLKDKIAQTHHLEFYIQLMRFAKYHKDMEFVTKLYEEMNNSMNPTILELNQFKIYSYLVEAFNYCGKSQKSTIIIDRIINGIEDKSSEEIRLDLSKLLSSYIQSLSPVNPQEAYNTLLKFESIPWLPDVNVACIINLFKSFMNNNDLVMAHKVWDFVVIRSDFDSAVKLLHEEHNYNQLANFLNQYADAIVAKQDKNRLVKLTREILIKDSLVLDEERILKMISFLQFNNYFDLTVSLFMNQGYKLKKQSDKSLNNYISLMVDLLTPSQFLIVLQSRFLKTAVEEYRLISDNIYGLIKMFTYAHSIVLHLPQQLKMKLAYYIKVLLYEFDDASNHYINLPPELKQFKANLVKLQYDMFAPVTMTPPILSSEIAKPST</sequence>
<accession>A0A9W6YT59</accession>
<dbReference type="Gene3D" id="1.25.40.10">
    <property type="entry name" value="Tetratricopeptide repeat domain"/>
    <property type="match status" value="1"/>
</dbReference>
<dbReference type="Pfam" id="PF08579">
    <property type="entry name" value="RPM2"/>
    <property type="match status" value="1"/>
</dbReference>
<organism evidence="2 3">
    <name type="scientific">Ambrosiozyma monospora</name>
    <name type="common">Yeast</name>
    <name type="synonym">Endomycopsis monosporus</name>
    <dbReference type="NCBI Taxonomy" id="43982"/>
    <lineage>
        <taxon>Eukaryota</taxon>
        <taxon>Fungi</taxon>
        <taxon>Dikarya</taxon>
        <taxon>Ascomycota</taxon>
        <taxon>Saccharomycotina</taxon>
        <taxon>Pichiomycetes</taxon>
        <taxon>Pichiales</taxon>
        <taxon>Pichiaceae</taxon>
        <taxon>Ambrosiozyma</taxon>
    </lineage>
</organism>
<dbReference type="OrthoDB" id="185373at2759"/>